<organism evidence="1 2">
    <name type="scientific">Paragonimus westermani</name>
    <dbReference type="NCBI Taxonomy" id="34504"/>
    <lineage>
        <taxon>Eukaryota</taxon>
        <taxon>Metazoa</taxon>
        <taxon>Spiralia</taxon>
        <taxon>Lophotrochozoa</taxon>
        <taxon>Platyhelminthes</taxon>
        <taxon>Trematoda</taxon>
        <taxon>Digenea</taxon>
        <taxon>Plagiorchiida</taxon>
        <taxon>Troglotremata</taxon>
        <taxon>Troglotrematidae</taxon>
        <taxon>Paragonimus</taxon>
    </lineage>
</organism>
<evidence type="ECO:0000313" key="2">
    <source>
        <dbReference type="Proteomes" id="UP000699462"/>
    </source>
</evidence>
<reference evidence="1 2" key="1">
    <citation type="submission" date="2019-07" db="EMBL/GenBank/DDBJ databases">
        <title>Annotation for the trematode Paragonimus westermani.</title>
        <authorList>
            <person name="Choi Y.-J."/>
        </authorList>
    </citation>
    <scope>NUCLEOTIDE SEQUENCE [LARGE SCALE GENOMIC DNA]</scope>
    <source>
        <strain evidence="1">180907_Pwestermani</strain>
    </source>
</reference>
<comment type="caution">
    <text evidence="1">The sequence shown here is derived from an EMBL/GenBank/DDBJ whole genome shotgun (WGS) entry which is preliminary data.</text>
</comment>
<name>A0A8T0DQY3_9TREM</name>
<keyword evidence="2" id="KW-1185">Reference proteome</keyword>
<accession>A0A8T0DQY3</accession>
<dbReference type="AlphaFoldDB" id="A0A8T0DQY3"/>
<sequence>MAALFFWDRQVFDQILRLILNNTRGLFTSAITAQSLVDASAGMGRRHVKTKRTGSSTDGSIDHRLSNSKDAVVDRIASTNLIFFCENGCERTSLAMTIAGLVYCHIVGFAFGYRVKEEERISLRGAKYTKGEFEIIQSLVRRIPNGNQVKREVDYVLDKCFDSMSMMHFHIREGIYFTYSKSRDETDPVKKDALKRESLAFLEEYFFLILFNMYLHECQPTRWRCPFEVWMEQVSLRPES</sequence>
<proteinExistence type="predicted"/>
<protein>
    <submittedName>
        <fullName evidence="1">Uncharacterized protein</fullName>
    </submittedName>
</protein>
<dbReference type="OrthoDB" id="66369at2759"/>
<dbReference type="Gene3D" id="3.90.190.10">
    <property type="entry name" value="Protein tyrosine phosphatase superfamily"/>
    <property type="match status" value="1"/>
</dbReference>
<dbReference type="EMBL" id="JTDF01001336">
    <property type="protein sequence ID" value="KAF8570163.1"/>
    <property type="molecule type" value="Genomic_DNA"/>
</dbReference>
<evidence type="ECO:0000313" key="1">
    <source>
        <dbReference type="EMBL" id="KAF8570163.1"/>
    </source>
</evidence>
<dbReference type="Proteomes" id="UP000699462">
    <property type="component" value="Unassembled WGS sequence"/>
</dbReference>
<dbReference type="InterPro" id="IPR029021">
    <property type="entry name" value="Prot-tyrosine_phosphatase-like"/>
</dbReference>
<gene>
    <name evidence="1" type="ORF">P879_05344</name>
</gene>